<keyword evidence="4" id="KW-1185">Reference proteome</keyword>
<sequence>MPTAVVALDQLQSDIDLCKTRLESLSKHELEERPNTRSTTTKAKAKPKITGAEKKYDDLLQSFLGNLKDWSERMKVVRRDIAVEPNQRIATDMEMGTQSEDAGSVRQHEIPEPSHARACTLAQHVQPCTSEDGIANGEACEASGDSIDDTRVDTTIYASNPAEDVSMERAPRVDTEPVAVEASNRGSHARAASCHHPIKPLISTEREERQTDIHNATAGQLLPDHGREDQVDAEPAEVQTQLSTDRPGLANSDDASANDNSMDLIPLGPVQQEDTPMSEVEPEVTQQTAITDAIAPNSDDTSANNNNNSIQSITASGPIQQEDSPMSDIEPEVTQQIAITDAIAPNSDDISANDNDNSMQSITASGPIQQEDSPMSDIEPEVTQQTAITDAVAGANHRRPATPGIARPSSNSEVGENSTWSSQHSDTSETLSPTSSTASGTDSIQTRFTTPDSTSMGEQVDKSPISENNTSIPDDQADESCYERYFIESKDTPTLVRDQLDKDMLRTLDELSKLPNYVNKATLPWITEKASQFNPKDELKPEGDPDVQFNKFEKKDEDGIVVSRDDPIKGRKFEWPDFEENGFVTTRQASRELAQFLSLPGKGVSYLCGITTSILWSSCPLYSGEQLDIEELTRVNEPYTHLGKKWSMTPMHKEDDIFGSVNVGFLGTKLFLRVLTEDTEKFEEWVRGKYKCKPCPQFVRHLNRFFEPKQLEALGIRFELLIQRPGDLIETKTNQYHQVLNLQDSLAISINYLFPGITPNFRDDDNPLEVCNECGLKGLYGRPGFRVKWVDPGVPAPGMNEATVSTKRHKRKAPPEPLDAGARNTRGYADSSETFNKTLRIIRSNAPFFSLPSKPSLDQQHVMKLAAAILSIPAIEQFKGLVSAWRSRNEHIVVSKQDDRLKQCALYVRNANAKTAIGTFLFRHSRALLARLVDEWKAERSLTRLGKKDMADLLQQVEMEHTEFTNSLRDGRMWNDVCGQYPGLLPFIPLSSCPPFHISVQDWKQLGNGLKTLHQLIECDDSKRLSEAGKVLENIVAYDSAVVFKWEEENLDSQSLWDVVESVVAD</sequence>
<feature type="compositionally biased region" description="Low complexity" evidence="1">
    <location>
        <begin position="346"/>
        <end position="358"/>
    </location>
</feature>
<dbReference type="SMART" id="SM00558">
    <property type="entry name" value="JmjC"/>
    <property type="match status" value="1"/>
</dbReference>
<dbReference type="EMBL" id="JABEVY010000309">
    <property type="protein sequence ID" value="KAF5237188.1"/>
    <property type="molecule type" value="Genomic_DNA"/>
</dbReference>
<feature type="compositionally biased region" description="Basic and acidic residues" evidence="1">
    <location>
        <begin position="166"/>
        <end position="175"/>
    </location>
</feature>
<proteinExistence type="predicted"/>
<dbReference type="InterPro" id="IPR003347">
    <property type="entry name" value="JmjC_dom"/>
</dbReference>
<feature type="region of interest" description="Disordered" evidence="1">
    <location>
        <begin position="158"/>
        <end position="198"/>
    </location>
</feature>
<dbReference type="SUPFAM" id="SSF51197">
    <property type="entry name" value="Clavaminate synthase-like"/>
    <property type="match status" value="1"/>
</dbReference>
<name>A0A8H4YZV4_9HYPO</name>
<feature type="region of interest" description="Disordered" evidence="1">
    <location>
        <begin position="801"/>
        <end position="829"/>
    </location>
</feature>
<gene>
    <name evidence="3" type="ORF">FANTH_10906</name>
</gene>
<feature type="domain" description="JmjC" evidence="2">
    <location>
        <begin position="588"/>
        <end position="769"/>
    </location>
</feature>
<dbReference type="Proteomes" id="UP000573603">
    <property type="component" value="Unassembled WGS sequence"/>
</dbReference>
<evidence type="ECO:0000256" key="1">
    <source>
        <dbReference type="SAM" id="MobiDB-lite"/>
    </source>
</evidence>
<feature type="region of interest" description="Disordered" evidence="1">
    <location>
        <begin position="344"/>
        <end position="477"/>
    </location>
</feature>
<dbReference type="AlphaFoldDB" id="A0A8H4YZV4"/>
<protein>
    <recommendedName>
        <fullName evidence="2">JmjC domain-containing protein</fullName>
    </recommendedName>
</protein>
<dbReference type="PROSITE" id="PS51184">
    <property type="entry name" value="JMJC"/>
    <property type="match status" value="1"/>
</dbReference>
<organism evidence="3 4">
    <name type="scientific">Fusarium anthophilum</name>
    <dbReference type="NCBI Taxonomy" id="48485"/>
    <lineage>
        <taxon>Eukaryota</taxon>
        <taxon>Fungi</taxon>
        <taxon>Dikarya</taxon>
        <taxon>Ascomycota</taxon>
        <taxon>Pezizomycotina</taxon>
        <taxon>Sordariomycetes</taxon>
        <taxon>Hypocreomycetidae</taxon>
        <taxon>Hypocreales</taxon>
        <taxon>Nectriaceae</taxon>
        <taxon>Fusarium</taxon>
        <taxon>Fusarium fujikuroi species complex</taxon>
    </lineage>
</organism>
<comment type="caution">
    <text evidence="3">The sequence shown here is derived from an EMBL/GenBank/DDBJ whole genome shotgun (WGS) entry which is preliminary data.</text>
</comment>
<evidence type="ECO:0000313" key="4">
    <source>
        <dbReference type="Proteomes" id="UP000573603"/>
    </source>
</evidence>
<feature type="compositionally biased region" description="Low complexity" evidence="1">
    <location>
        <begin position="250"/>
        <end position="261"/>
    </location>
</feature>
<evidence type="ECO:0000313" key="3">
    <source>
        <dbReference type="EMBL" id="KAF5237188.1"/>
    </source>
</evidence>
<feature type="compositionally biased region" description="Low complexity" evidence="1">
    <location>
        <begin position="297"/>
        <end position="316"/>
    </location>
</feature>
<feature type="compositionally biased region" description="Polar residues" evidence="1">
    <location>
        <begin position="359"/>
        <end position="373"/>
    </location>
</feature>
<dbReference type="Pfam" id="PF02373">
    <property type="entry name" value="JmjC"/>
    <property type="match status" value="1"/>
</dbReference>
<dbReference type="Gene3D" id="2.60.120.650">
    <property type="entry name" value="Cupin"/>
    <property type="match status" value="1"/>
</dbReference>
<reference evidence="3 4" key="1">
    <citation type="journal article" date="2020" name="BMC Genomics">
        <title>Correction to: Identification and distribution of gene clusters required for synthesis of sphingolipid metabolism inhibitors in diverse species of the filamentous fungus Fusarium.</title>
        <authorList>
            <person name="Kim H.S."/>
            <person name="Lohmar J.M."/>
            <person name="Busman M."/>
            <person name="Brown D.W."/>
            <person name="Naumann T.A."/>
            <person name="Divon H.H."/>
            <person name="Lysoe E."/>
            <person name="Uhlig S."/>
            <person name="Proctor R.H."/>
        </authorList>
    </citation>
    <scope>NUCLEOTIDE SEQUENCE [LARGE SCALE GENOMIC DNA]</scope>
    <source>
        <strain evidence="3 4">NRRL 25214</strain>
    </source>
</reference>
<feature type="compositionally biased region" description="Polar residues" evidence="1">
    <location>
        <begin position="408"/>
        <end position="457"/>
    </location>
</feature>
<evidence type="ECO:0000259" key="2">
    <source>
        <dbReference type="PROSITE" id="PS51184"/>
    </source>
</evidence>
<feature type="region of interest" description="Disordered" evidence="1">
    <location>
        <begin position="24"/>
        <end position="49"/>
    </location>
</feature>
<feature type="compositionally biased region" description="Basic and acidic residues" evidence="1">
    <location>
        <begin position="24"/>
        <end position="35"/>
    </location>
</feature>
<feature type="region of interest" description="Disordered" evidence="1">
    <location>
        <begin position="217"/>
        <end position="329"/>
    </location>
</feature>
<accession>A0A8H4YZV4</accession>